<proteinExistence type="predicted"/>
<sequence>RNLYHRSCIANGRCANAAISAVVADFYTVVVSVVVDGGVEQTLIGARRILLLTAHRVTGASSHVVRVEHL</sequence>
<dbReference type="Proteomes" id="UP001432027">
    <property type="component" value="Unassembled WGS sequence"/>
</dbReference>
<evidence type="ECO:0000313" key="1">
    <source>
        <dbReference type="EMBL" id="GMS92773.1"/>
    </source>
</evidence>
<dbReference type="AlphaFoldDB" id="A0AAV5TG85"/>
<comment type="caution">
    <text evidence="1">The sequence shown here is derived from an EMBL/GenBank/DDBJ whole genome shotgun (WGS) entry which is preliminary data.</text>
</comment>
<organism evidence="1 2">
    <name type="scientific">Pristionchus entomophagus</name>
    <dbReference type="NCBI Taxonomy" id="358040"/>
    <lineage>
        <taxon>Eukaryota</taxon>
        <taxon>Metazoa</taxon>
        <taxon>Ecdysozoa</taxon>
        <taxon>Nematoda</taxon>
        <taxon>Chromadorea</taxon>
        <taxon>Rhabditida</taxon>
        <taxon>Rhabditina</taxon>
        <taxon>Diplogasteromorpha</taxon>
        <taxon>Diplogasteroidea</taxon>
        <taxon>Neodiplogasteridae</taxon>
        <taxon>Pristionchus</taxon>
    </lineage>
</organism>
<reference evidence="1" key="1">
    <citation type="submission" date="2023-10" db="EMBL/GenBank/DDBJ databases">
        <title>Genome assembly of Pristionchus species.</title>
        <authorList>
            <person name="Yoshida K."/>
            <person name="Sommer R.J."/>
        </authorList>
    </citation>
    <scope>NUCLEOTIDE SEQUENCE</scope>
    <source>
        <strain evidence="1">RS0144</strain>
    </source>
</reference>
<name>A0AAV5TG85_9BILA</name>
<gene>
    <name evidence="1" type="ORF">PENTCL1PPCAC_14948</name>
</gene>
<feature type="non-terminal residue" evidence="1">
    <location>
        <position position="1"/>
    </location>
</feature>
<protein>
    <submittedName>
        <fullName evidence="1">Uncharacterized protein</fullName>
    </submittedName>
</protein>
<accession>A0AAV5TG85</accession>
<keyword evidence="2" id="KW-1185">Reference proteome</keyword>
<dbReference type="EMBL" id="BTSX01000004">
    <property type="protein sequence ID" value="GMS92773.1"/>
    <property type="molecule type" value="Genomic_DNA"/>
</dbReference>
<feature type="non-terminal residue" evidence="1">
    <location>
        <position position="70"/>
    </location>
</feature>
<evidence type="ECO:0000313" key="2">
    <source>
        <dbReference type="Proteomes" id="UP001432027"/>
    </source>
</evidence>